<dbReference type="Proteomes" id="UP001305779">
    <property type="component" value="Unassembled WGS sequence"/>
</dbReference>
<proteinExistence type="predicted"/>
<accession>A0ABR0EQL2</accession>
<dbReference type="InterPro" id="IPR012340">
    <property type="entry name" value="NA-bd_OB-fold"/>
</dbReference>
<organism evidence="1 2">
    <name type="scientific">Zasmidium cellare</name>
    <name type="common">Wine cellar mold</name>
    <name type="synonym">Racodium cellare</name>
    <dbReference type="NCBI Taxonomy" id="395010"/>
    <lineage>
        <taxon>Eukaryota</taxon>
        <taxon>Fungi</taxon>
        <taxon>Dikarya</taxon>
        <taxon>Ascomycota</taxon>
        <taxon>Pezizomycotina</taxon>
        <taxon>Dothideomycetes</taxon>
        <taxon>Dothideomycetidae</taxon>
        <taxon>Mycosphaerellales</taxon>
        <taxon>Mycosphaerellaceae</taxon>
        <taxon>Zasmidium</taxon>
    </lineage>
</organism>
<dbReference type="InterPro" id="IPR024222">
    <property type="entry name" value="Ten1_fungal"/>
</dbReference>
<name>A0ABR0EQL2_ZASCE</name>
<evidence type="ECO:0008006" key="3">
    <source>
        <dbReference type="Google" id="ProtNLM"/>
    </source>
</evidence>
<dbReference type="Gene3D" id="2.40.50.140">
    <property type="entry name" value="Nucleic acid-binding proteins"/>
    <property type="match status" value="1"/>
</dbReference>
<dbReference type="Pfam" id="PF12658">
    <property type="entry name" value="Ten1"/>
    <property type="match status" value="1"/>
</dbReference>
<evidence type="ECO:0000313" key="2">
    <source>
        <dbReference type="Proteomes" id="UP001305779"/>
    </source>
</evidence>
<evidence type="ECO:0000313" key="1">
    <source>
        <dbReference type="EMBL" id="KAK4503752.1"/>
    </source>
</evidence>
<reference evidence="1 2" key="1">
    <citation type="journal article" date="2023" name="G3 (Bethesda)">
        <title>A chromosome-level genome assembly of Zasmidium syzygii isolated from banana leaves.</title>
        <authorList>
            <person name="van Westerhoven A.C."/>
            <person name="Mehrabi R."/>
            <person name="Talebi R."/>
            <person name="Steentjes M.B.F."/>
            <person name="Corcolon B."/>
            <person name="Chong P.A."/>
            <person name="Kema G.H.J."/>
            <person name="Seidl M.F."/>
        </authorList>
    </citation>
    <scope>NUCLEOTIDE SEQUENCE [LARGE SCALE GENOMIC DNA]</scope>
    <source>
        <strain evidence="1 2">P124</strain>
    </source>
</reference>
<gene>
    <name evidence="1" type="ORF">PRZ48_004667</name>
</gene>
<comment type="caution">
    <text evidence="1">The sequence shown here is derived from an EMBL/GenBank/DDBJ whole genome shotgun (WGS) entry which is preliminary data.</text>
</comment>
<protein>
    <recommendedName>
        <fullName evidence="3">CST complex subunit Ten1</fullName>
    </recommendedName>
</protein>
<sequence>MLPNDQDNWRPVPTRLVQFDQVQQQEQGTKIRFLGCVQTYQGESATLLLSGSHAISSRATRLVHVNIEELLPSVNHELLQVGAWLNIVGYTRKAEPATSSLASKSGKHARRSNRLRTTVVDAIMIWTAGAIKLDDYSSAVRSYQATLPSG</sequence>
<keyword evidence="2" id="KW-1185">Reference proteome</keyword>
<dbReference type="EMBL" id="JAXOVC010000003">
    <property type="protein sequence ID" value="KAK4503752.1"/>
    <property type="molecule type" value="Genomic_DNA"/>
</dbReference>